<keyword evidence="1" id="KW-0175">Coiled coil</keyword>
<organism evidence="2 3">
    <name type="scientific">Paraclostridium bifermentans ATCC 638 = DSM 14991</name>
    <dbReference type="NCBI Taxonomy" id="1233171"/>
    <lineage>
        <taxon>Bacteria</taxon>
        <taxon>Bacillati</taxon>
        <taxon>Bacillota</taxon>
        <taxon>Clostridia</taxon>
        <taxon>Peptostreptococcales</taxon>
        <taxon>Peptostreptococcaceae</taxon>
        <taxon>Paraclostridium</taxon>
    </lineage>
</organism>
<dbReference type="EMBL" id="AVNC01000015">
    <property type="protein sequence ID" value="EQK42744.1"/>
    <property type="molecule type" value="Genomic_DNA"/>
</dbReference>
<feature type="coiled-coil region" evidence="1">
    <location>
        <begin position="51"/>
        <end position="80"/>
    </location>
</feature>
<name>T4VGA1_PARBF</name>
<protein>
    <submittedName>
        <fullName evidence="2">Uncharacterized protein</fullName>
    </submittedName>
</protein>
<dbReference type="Proteomes" id="UP000015688">
    <property type="component" value="Unassembled WGS sequence"/>
</dbReference>
<evidence type="ECO:0000313" key="3">
    <source>
        <dbReference type="Proteomes" id="UP000015688"/>
    </source>
</evidence>
<accession>T4VGA1</accession>
<evidence type="ECO:0000313" key="2">
    <source>
        <dbReference type="EMBL" id="EQK42744.1"/>
    </source>
</evidence>
<evidence type="ECO:0000256" key="1">
    <source>
        <dbReference type="SAM" id="Coils"/>
    </source>
</evidence>
<dbReference type="GeneID" id="67472535"/>
<proteinExistence type="predicted"/>
<dbReference type="AlphaFoldDB" id="T4VGA1"/>
<gene>
    <name evidence="2" type="ORF">C672_1688</name>
</gene>
<sequence>MKIKLPFVLRKTHERVTGELVKDIKVQESAKTAADKKVRNLKLKLERHDYLARLKEKEQAEEIEELKLELEKRDKQIKELKWCIQERDKELDNVKAFNMDLYKKVERATEMQRQVKEKIDIAFNIDVIEKERTEHGAIRTITAHDIKKLLKGEDLVEIYTKLALMV</sequence>
<dbReference type="PATRIC" id="fig|1233171.3.peg.1579"/>
<dbReference type="RefSeq" id="WP_021432858.1">
    <property type="nucleotide sequence ID" value="NZ_AVNC01000015.1"/>
</dbReference>
<comment type="caution">
    <text evidence="2">The sequence shown here is derived from an EMBL/GenBank/DDBJ whole genome shotgun (WGS) entry which is preliminary data.</text>
</comment>
<reference evidence="2 3" key="1">
    <citation type="submission" date="2013-06" db="EMBL/GenBank/DDBJ databases">
        <authorList>
            <person name="Walk S."/>
            <person name="Aronoff D."/>
            <person name="Young V.Y."/>
            <person name="Marsh J."/>
            <person name="Harrison L."/>
            <person name="Daugherty S.C."/>
            <person name="Shefchek K.A."/>
            <person name="Hine E.E."/>
            <person name="Tallon L.J."/>
            <person name="Sadzewicz L.K."/>
            <person name="Rasko D.A."/>
        </authorList>
    </citation>
    <scope>NUCLEOTIDE SEQUENCE [LARGE SCALE GENOMIC DNA]</scope>
    <source>
        <strain evidence="2 3">ATCC 638</strain>
    </source>
</reference>